<dbReference type="EMBL" id="SDPU01000021">
    <property type="protein sequence ID" value="RYU12356.1"/>
    <property type="molecule type" value="Genomic_DNA"/>
</dbReference>
<evidence type="ECO:0000313" key="3">
    <source>
        <dbReference type="Proteomes" id="UP000291189"/>
    </source>
</evidence>
<comment type="caution">
    <text evidence="2">The sequence shown here is derived from an EMBL/GenBank/DDBJ whole genome shotgun (WGS) entry which is preliminary data.</text>
</comment>
<dbReference type="Gene3D" id="3.40.50.1240">
    <property type="entry name" value="Phosphoglycerate mutase-like"/>
    <property type="match status" value="1"/>
</dbReference>
<feature type="compositionally biased region" description="Basic and acidic residues" evidence="1">
    <location>
        <begin position="1"/>
        <end position="37"/>
    </location>
</feature>
<gene>
    <name evidence="2" type="ORF">ETU37_10110</name>
</gene>
<feature type="region of interest" description="Disordered" evidence="1">
    <location>
        <begin position="1"/>
        <end position="40"/>
    </location>
</feature>
<dbReference type="Proteomes" id="UP000291189">
    <property type="component" value="Unassembled WGS sequence"/>
</dbReference>
<proteinExistence type="predicted"/>
<dbReference type="AlphaFoldDB" id="A0A4V1Z1W8"/>
<name>A0A4V1Z1W8_9ACTN</name>
<protein>
    <submittedName>
        <fullName evidence="2">Histidine phosphatase family protein</fullName>
    </submittedName>
</protein>
<dbReference type="SUPFAM" id="SSF53254">
    <property type="entry name" value="Phosphoglycerate mutase-like"/>
    <property type="match status" value="1"/>
</dbReference>
<evidence type="ECO:0000313" key="2">
    <source>
        <dbReference type="EMBL" id="RYU12356.1"/>
    </source>
</evidence>
<accession>A0A4V1Z1W8</accession>
<keyword evidence="3" id="KW-1185">Reference proteome</keyword>
<reference evidence="2 3" key="1">
    <citation type="submission" date="2019-01" db="EMBL/GenBank/DDBJ databases">
        <title>Nocardioides guangzhouensis sp. nov., an actinobacterium isolated from soil.</title>
        <authorList>
            <person name="Fu Y."/>
            <person name="Cai Y."/>
            <person name="Lin Z."/>
            <person name="Chen P."/>
        </authorList>
    </citation>
    <scope>NUCLEOTIDE SEQUENCE [LARGE SCALE GENOMIC DNA]</scope>
    <source>
        <strain evidence="2 3">NBRC 105384</strain>
    </source>
</reference>
<dbReference type="InterPro" id="IPR013078">
    <property type="entry name" value="His_Pase_superF_clade-1"/>
</dbReference>
<dbReference type="OrthoDB" id="3781049at2"/>
<dbReference type="InterPro" id="IPR029033">
    <property type="entry name" value="His_PPase_superfam"/>
</dbReference>
<evidence type="ECO:0000256" key="1">
    <source>
        <dbReference type="SAM" id="MobiDB-lite"/>
    </source>
</evidence>
<organism evidence="2 3">
    <name type="scientific">Nocardioides iriomotensis</name>
    <dbReference type="NCBI Taxonomy" id="715784"/>
    <lineage>
        <taxon>Bacteria</taxon>
        <taxon>Bacillati</taxon>
        <taxon>Actinomycetota</taxon>
        <taxon>Actinomycetes</taxon>
        <taxon>Propionibacteriales</taxon>
        <taxon>Nocardioidaceae</taxon>
        <taxon>Nocardioides</taxon>
    </lineage>
</organism>
<dbReference type="Pfam" id="PF00300">
    <property type="entry name" value="His_Phos_1"/>
    <property type="match status" value="1"/>
</dbReference>
<sequence>MRVGDQARPRDQGHEPDHPGPRRPDGPARLHPGDGRTDLPAAALPRLLTGRVVARLYLVRHARPRVDPALPADRWELDPAGLPDLAALAVSERLPRRARWYSSPEPKALATARRLTTTPVRVAPDLVEHRREARWFDDRGDFHDAVRRAFARPGERSMPEWEPLADLEARLVPAVREILARHPVDDVVLVGHGTAWTVLRAALTGEPADLDAWAALRMPDVWEVPRG</sequence>